<dbReference type="InParanoid" id="A0A423Q0K7"/>
<protein>
    <submittedName>
        <fullName evidence="4">Short-chain dehydrogenase</fullName>
    </submittedName>
</protein>
<evidence type="ECO:0000256" key="3">
    <source>
        <dbReference type="RuleBase" id="RU000363"/>
    </source>
</evidence>
<dbReference type="Proteomes" id="UP000285310">
    <property type="component" value="Unassembled WGS sequence"/>
</dbReference>
<dbReference type="OrthoDB" id="6503536at2"/>
<dbReference type="EMBL" id="AYKG01000005">
    <property type="protein sequence ID" value="ROO31412.1"/>
    <property type="molecule type" value="Genomic_DNA"/>
</dbReference>
<keyword evidence="2" id="KW-0560">Oxidoreductase</keyword>
<dbReference type="InterPro" id="IPR002347">
    <property type="entry name" value="SDR_fam"/>
</dbReference>
<comment type="caution">
    <text evidence="4">The sequence shown here is derived from an EMBL/GenBank/DDBJ whole genome shotgun (WGS) entry which is preliminary data.</text>
</comment>
<evidence type="ECO:0000313" key="4">
    <source>
        <dbReference type="EMBL" id="ROO31412.1"/>
    </source>
</evidence>
<dbReference type="SUPFAM" id="SSF51735">
    <property type="entry name" value="NAD(P)-binding Rossmann-fold domains"/>
    <property type="match status" value="1"/>
</dbReference>
<comment type="similarity">
    <text evidence="1 3">Belongs to the short-chain dehydrogenases/reductases (SDR) family.</text>
</comment>
<name>A0A423Q0K7_9GAMM</name>
<dbReference type="PANTHER" id="PTHR44196:SF1">
    <property type="entry name" value="DEHYDROGENASE_REDUCTASE SDR FAMILY MEMBER 7B"/>
    <property type="match status" value="1"/>
</dbReference>
<sequence length="279" mass="30184">MESFKNKIAVVTGGGGDGIGNALCVALAKAGATVAFCDIAKLDATTRDIEALGASCYAAEVDIGDREAVSGFIDDVVARFGGIDILINNAGIALGDRGFEELSIEDFERITRINYWGVVHTTLLAHPHIMKSREGAIVNLSSSQGILGLPFLVPYCTTKFAVRGFTDALRAEHRLRGAEHVQVHTVHPGAVATNITLNADYHNDSTQAFHRMLQKGTDRHEAAAIILKGMKKNRARIMISDGRAQDILTRLLPTACIKVVGWLMRRRGMAPRPMTHKSV</sequence>
<evidence type="ECO:0000256" key="2">
    <source>
        <dbReference type="ARBA" id="ARBA00023002"/>
    </source>
</evidence>
<proteinExistence type="inferred from homology"/>
<dbReference type="PRINTS" id="PR00081">
    <property type="entry name" value="GDHRDH"/>
</dbReference>
<dbReference type="Pfam" id="PF00106">
    <property type="entry name" value="adh_short"/>
    <property type="match status" value="1"/>
</dbReference>
<dbReference type="GO" id="GO:0016491">
    <property type="term" value="F:oxidoreductase activity"/>
    <property type="evidence" value="ECO:0007669"/>
    <property type="project" value="UniProtKB-KW"/>
</dbReference>
<dbReference type="InterPro" id="IPR036291">
    <property type="entry name" value="NAD(P)-bd_dom_sf"/>
</dbReference>
<evidence type="ECO:0000256" key="1">
    <source>
        <dbReference type="ARBA" id="ARBA00006484"/>
    </source>
</evidence>
<dbReference type="RefSeq" id="WP_123657107.1">
    <property type="nucleotide sequence ID" value="NZ_AYKG01000005.1"/>
</dbReference>
<dbReference type="AlphaFoldDB" id="A0A423Q0K7"/>
<keyword evidence="5" id="KW-1185">Reference proteome</keyword>
<dbReference type="CDD" id="cd05233">
    <property type="entry name" value="SDR_c"/>
    <property type="match status" value="1"/>
</dbReference>
<organism evidence="4 5">
    <name type="scientific">Salinisphaera japonica YTM-1</name>
    <dbReference type="NCBI Taxonomy" id="1209778"/>
    <lineage>
        <taxon>Bacteria</taxon>
        <taxon>Pseudomonadati</taxon>
        <taxon>Pseudomonadota</taxon>
        <taxon>Gammaproteobacteria</taxon>
        <taxon>Salinisphaerales</taxon>
        <taxon>Salinisphaeraceae</taxon>
        <taxon>Salinisphaera</taxon>
    </lineage>
</organism>
<dbReference type="InterPro" id="IPR020904">
    <property type="entry name" value="Sc_DH/Rdtase_CS"/>
</dbReference>
<reference evidence="4 5" key="1">
    <citation type="submission" date="2013-10" db="EMBL/GenBank/DDBJ databases">
        <title>Salinisphaera japonica YTM-1 Genome Sequencing.</title>
        <authorList>
            <person name="Lai Q."/>
            <person name="Li C."/>
            <person name="Shao Z."/>
        </authorList>
    </citation>
    <scope>NUCLEOTIDE SEQUENCE [LARGE SCALE GENOMIC DNA]</scope>
    <source>
        <strain evidence="4 5">YTM-1</strain>
    </source>
</reference>
<dbReference type="Gene3D" id="3.40.50.720">
    <property type="entry name" value="NAD(P)-binding Rossmann-like Domain"/>
    <property type="match status" value="1"/>
</dbReference>
<evidence type="ECO:0000313" key="5">
    <source>
        <dbReference type="Proteomes" id="UP000285310"/>
    </source>
</evidence>
<dbReference type="GO" id="GO:0016020">
    <property type="term" value="C:membrane"/>
    <property type="evidence" value="ECO:0007669"/>
    <property type="project" value="TreeGrafter"/>
</dbReference>
<dbReference type="PROSITE" id="PS00061">
    <property type="entry name" value="ADH_SHORT"/>
    <property type="match status" value="1"/>
</dbReference>
<dbReference type="PANTHER" id="PTHR44196">
    <property type="entry name" value="DEHYDROGENASE/REDUCTASE SDR FAMILY MEMBER 7B"/>
    <property type="match status" value="1"/>
</dbReference>
<gene>
    <name evidence="4" type="ORF">SAJA_02725</name>
</gene>
<accession>A0A423Q0K7</accession>
<dbReference type="PRINTS" id="PR00080">
    <property type="entry name" value="SDRFAMILY"/>
</dbReference>